<accession>A0A2D0MXM4</accession>
<evidence type="ECO:0000313" key="1">
    <source>
        <dbReference type="EMBL" id="PHN01014.1"/>
    </source>
</evidence>
<dbReference type="SUPFAM" id="SSF53098">
    <property type="entry name" value="Ribonuclease H-like"/>
    <property type="match status" value="1"/>
</dbReference>
<dbReference type="PANTHER" id="PTHR37319">
    <property type="entry name" value="TRANSPOSASE"/>
    <property type="match status" value="1"/>
</dbReference>
<organism evidence="1 2">
    <name type="scientific">Flavilitoribacter nigricans (strain ATCC 23147 / DSM 23189 / NBRC 102662 / NCIMB 1420 / SS-2)</name>
    <name type="common">Lewinella nigricans</name>
    <dbReference type="NCBI Taxonomy" id="1122177"/>
    <lineage>
        <taxon>Bacteria</taxon>
        <taxon>Pseudomonadati</taxon>
        <taxon>Bacteroidota</taxon>
        <taxon>Saprospiria</taxon>
        <taxon>Saprospirales</taxon>
        <taxon>Lewinellaceae</taxon>
        <taxon>Flavilitoribacter</taxon>
    </lineage>
</organism>
<dbReference type="EMBL" id="PDUD01000065">
    <property type="protein sequence ID" value="PHN01014.1"/>
    <property type="molecule type" value="Genomic_DNA"/>
</dbReference>
<proteinExistence type="predicted"/>
<name>A0A2D0MXM4_FLAN2</name>
<reference evidence="1 2" key="1">
    <citation type="submission" date="2017-10" db="EMBL/GenBank/DDBJ databases">
        <title>The draft genome sequence of Lewinella nigricans NBRC 102662.</title>
        <authorList>
            <person name="Wang K."/>
        </authorList>
    </citation>
    <scope>NUCLEOTIDE SEQUENCE [LARGE SCALE GENOMIC DNA]</scope>
    <source>
        <strain evidence="1 2">NBRC 102662</strain>
    </source>
</reference>
<evidence type="ECO:0008006" key="3">
    <source>
        <dbReference type="Google" id="ProtNLM"/>
    </source>
</evidence>
<dbReference type="AlphaFoldDB" id="A0A2D0MXM4"/>
<sequence length="231" mass="26006">MGKRLDSKLGDKRLEKGFEALLSSMLIHYSVILRQLATGRGEEVQLGRFVNNPKITSKGLVDHCCEQLGVNVKGRPVLVINDTSTISFAPNARREELGFVGPNSTKSGFDVHPAIVLDGENGACYGLGGISIYKTEFARTQQEQADQAQRRRDKWKTPFEEKERYKWFDAPRQAIANYADAASYTLIGDREADIYDLMGLGLQQQWDFVYRSRTNRLLSTPSHGQTKLYQA</sequence>
<dbReference type="InterPro" id="IPR012337">
    <property type="entry name" value="RNaseH-like_sf"/>
</dbReference>
<dbReference type="Gene3D" id="3.90.350.10">
    <property type="entry name" value="Transposase Inhibitor Protein From Tn5, Chain A, domain 1"/>
    <property type="match status" value="1"/>
</dbReference>
<evidence type="ECO:0000313" key="2">
    <source>
        <dbReference type="Proteomes" id="UP000223913"/>
    </source>
</evidence>
<dbReference type="Proteomes" id="UP000223913">
    <property type="component" value="Unassembled WGS sequence"/>
</dbReference>
<keyword evidence="2" id="KW-1185">Reference proteome</keyword>
<protein>
    <recommendedName>
        <fullName evidence="3">Transposase</fullName>
    </recommendedName>
</protein>
<dbReference type="InterPro" id="IPR047768">
    <property type="entry name" value="Tn5p-like"/>
</dbReference>
<gene>
    <name evidence="1" type="ORF">CRP01_39095</name>
</gene>
<dbReference type="PANTHER" id="PTHR37319:SF1">
    <property type="entry name" value="TRANSPOSASE TN5 DIMERISATION DOMAIN-CONTAINING PROTEIN"/>
    <property type="match status" value="1"/>
</dbReference>
<feature type="non-terminal residue" evidence="1">
    <location>
        <position position="231"/>
    </location>
</feature>
<comment type="caution">
    <text evidence="1">The sequence shown here is derived from an EMBL/GenBank/DDBJ whole genome shotgun (WGS) entry which is preliminary data.</text>
</comment>